<organism evidence="1">
    <name type="scientific">Arundo donax</name>
    <name type="common">Giant reed</name>
    <name type="synonym">Donax arundinaceus</name>
    <dbReference type="NCBI Taxonomy" id="35708"/>
    <lineage>
        <taxon>Eukaryota</taxon>
        <taxon>Viridiplantae</taxon>
        <taxon>Streptophyta</taxon>
        <taxon>Embryophyta</taxon>
        <taxon>Tracheophyta</taxon>
        <taxon>Spermatophyta</taxon>
        <taxon>Magnoliopsida</taxon>
        <taxon>Liliopsida</taxon>
        <taxon>Poales</taxon>
        <taxon>Poaceae</taxon>
        <taxon>PACMAD clade</taxon>
        <taxon>Arundinoideae</taxon>
        <taxon>Arundineae</taxon>
        <taxon>Arundo</taxon>
    </lineage>
</organism>
<name>A0A0A9HQ22_ARUDO</name>
<dbReference type="EMBL" id="GBRH01159957">
    <property type="protein sequence ID" value="JAE37939.1"/>
    <property type="molecule type" value="Transcribed_RNA"/>
</dbReference>
<proteinExistence type="predicted"/>
<accession>A0A0A9HQ22</accession>
<reference evidence="1" key="1">
    <citation type="submission" date="2014-09" db="EMBL/GenBank/DDBJ databases">
        <authorList>
            <person name="Magalhaes I.L.F."/>
            <person name="Oliveira U."/>
            <person name="Santos F.R."/>
            <person name="Vidigal T.H.D.A."/>
            <person name="Brescovit A.D."/>
            <person name="Santos A.J."/>
        </authorList>
    </citation>
    <scope>NUCLEOTIDE SEQUENCE</scope>
    <source>
        <tissue evidence="1">Shoot tissue taken approximately 20 cm above the soil surface</tissue>
    </source>
</reference>
<reference evidence="1" key="2">
    <citation type="journal article" date="2015" name="Data Brief">
        <title>Shoot transcriptome of the giant reed, Arundo donax.</title>
        <authorList>
            <person name="Barrero R.A."/>
            <person name="Guerrero F.D."/>
            <person name="Moolhuijzen P."/>
            <person name="Goolsby J.A."/>
            <person name="Tidwell J."/>
            <person name="Bellgard S.E."/>
            <person name="Bellgard M.I."/>
        </authorList>
    </citation>
    <scope>NUCLEOTIDE SEQUENCE</scope>
    <source>
        <tissue evidence="1">Shoot tissue taken approximately 20 cm above the soil surface</tissue>
    </source>
</reference>
<dbReference type="AlphaFoldDB" id="A0A0A9HQ22"/>
<protein>
    <submittedName>
        <fullName evidence="1">Uncharacterized protein</fullName>
    </submittedName>
</protein>
<evidence type="ECO:0000313" key="1">
    <source>
        <dbReference type="EMBL" id="JAE37939.1"/>
    </source>
</evidence>
<sequence>MHNLVRLMYVSMTRYEILPINFRVYFPKLEYSLTACITCVSLLAYVHIL</sequence>